<accession>A0ACB9Y8T2</accession>
<reference evidence="1" key="1">
    <citation type="submission" date="2022-06" db="EMBL/GenBank/DDBJ databases">
        <title>The First Complete Genome of the Simian Malaria Parasite Plasmodium brasilianum.</title>
        <authorList>
            <person name="Bajic M."/>
            <person name="Ravishankar S."/>
        </authorList>
    </citation>
    <scope>NUCLEOTIDE SEQUENCE</scope>
    <source>
        <strain evidence="1">Bolivian I</strain>
    </source>
</reference>
<keyword evidence="2" id="KW-1185">Reference proteome</keyword>
<name>A0ACB9Y8T2_PLABR</name>
<protein>
    <submittedName>
        <fullName evidence="1">Uncharacterized protein</fullName>
    </submittedName>
</protein>
<sequence length="106" mass="12686">MSYQKYFECQYEFVPETGKSEIYGGSHIDKCRKVTRENKKSEQESKKSSISTTKENKSFLQNYLNKIQNFNKERKLLHKKVTPKEGINYHIHNPYMRSLNFVFQNP</sequence>
<gene>
    <name evidence="1" type="ORF">MKS88_003959</name>
</gene>
<comment type="caution">
    <text evidence="1">The sequence shown here is derived from an EMBL/GenBank/DDBJ whole genome shotgun (WGS) entry which is preliminary data.</text>
</comment>
<evidence type="ECO:0000313" key="1">
    <source>
        <dbReference type="EMBL" id="KAI4837485.1"/>
    </source>
</evidence>
<dbReference type="Proteomes" id="UP001056978">
    <property type="component" value="Chromosome 11"/>
</dbReference>
<evidence type="ECO:0000313" key="2">
    <source>
        <dbReference type="Proteomes" id="UP001056978"/>
    </source>
</evidence>
<organism evidence="1 2">
    <name type="scientific">Plasmodium brasilianum</name>
    <dbReference type="NCBI Taxonomy" id="5824"/>
    <lineage>
        <taxon>Eukaryota</taxon>
        <taxon>Sar</taxon>
        <taxon>Alveolata</taxon>
        <taxon>Apicomplexa</taxon>
        <taxon>Aconoidasida</taxon>
        <taxon>Haemosporida</taxon>
        <taxon>Plasmodiidae</taxon>
        <taxon>Plasmodium</taxon>
        <taxon>Plasmodium (Plasmodium)</taxon>
    </lineage>
</organism>
<dbReference type="EMBL" id="CM043779">
    <property type="protein sequence ID" value="KAI4837485.1"/>
    <property type="molecule type" value="Genomic_DNA"/>
</dbReference>
<proteinExistence type="predicted"/>